<protein>
    <submittedName>
        <fullName evidence="1">Uncharacterized protein</fullName>
    </submittedName>
</protein>
<reference evidence="1 2" key="1">
    <citation type="journal article" date="2014" name="Genome Biol. Evol.">
        <title>The secreted proteins of Achlya hypogyna and Thraustotheca clavata identify the ancestral oomycete secretome and reveal gene acquisitions by horizontal gene transfer.</title>
        <authorList>
            <person name="Misner I."/>
            <person name="Blouin N."/>
            <person name="Leonard G."/>
            <person name="Richards T.A."/>
            <person name="Lane C.E."/>
        </authorList>
    </citation>
    <scope>NUCLEOTIDE SEQUENCE [LARGE SCALE GENOMIC DNA]</scope>
    <source>
        <strain evidence="1 2">ATCC 34112</strain>
    </source>
</reference>
<comment type="caution">
    <text evidence="1">The sequence shown here is derived from an EMBL/GenBank/DDBJ whole genome shotgun (WGS) entry which is preliminary data.</text>
</comment>
<proteinExistence type="predicted"/>
<dbReference type="Proteomes" id="UP000243217">
    <property type="component" value="Unassembled WGS sequence"/>
</dbReference>
<gene>
    <name evidence="1" type="ORF">THRCLA_04914</name>
</gene>
<evidence type="ECO:0000313" key="1">
    <source>
        <dbReference type="EMBL" id="OQS02748.1"/>
    </source>
</evidence>
<dbReference type="AlphaFoldDB" id="A0A1V9ZXK8"/>
<evidence type="ECO:0000313" key="2">
    <source>
        <dbReference type="Proteomes" id="UP000243217"/>
    </source>
</evidence>
<keyword evidence="2" id="KW-1185">Reference proteome</keyword>
<accession>A0A1V9ZXK8</accession>
<dbReference type="EMBL" id="JNBS01001083">
    <property type="protein sequence ID" value="OQS02748.1"/>
    <property type="molecule type" value="Genomic_DNA"/>
</dbReference>
<name>A0A1V9ZXK8_9STRA</name>
<organism evidence="1 2">
    <name type="scientific">Thraustotheca clavata</name>
    <dbReference type="NCBI Taxonomy" id="74557"/>
    <lineage>
        <taxon>Eukaryota</taxon>
        <taxon>Sar</taxon>
        <taxon>Stramenopiles</taxon>
        <taxon>Oomycota</taxon>
        <taxon>Saprolegniomycetes</taxon>
        <taxon>Saprolegniales</taxon>
        <taxon>Achlyaceae</taxon>
        <taxon>Thraustotheca</taxon>
    </lineage>
</organism>
<sequence>MAFVIDIWTSFNGTMLAGVRAAQKEDIIQMLFAFLYLTRLVHILIDRRNICNLKRLHRESQFASIDPTVAVIITALFSSATDYFSANSLLVFNGFQTVQSILVPHTIRDSIIETSPETALYV</sequence>